<dbReference type="EMBL" id="JAPPUY010000001">
    <property type="protein sequence ID" value="MCY4744322.1"/>
    <property type="molecule type" value="Genomic_DNA"/>
</dbReference>
<protein>
    <submittedName>
        <fullName evidence="1">Prepilin-type N-terminal cleavage/methylation domain-containing protein</fullName>
    </submittedName>
</protein>
<reference evidence="1" key="1">
    <citation type="submission" date="2022-08" db="EMBL/GenBank/DDBJ databases">
        <title>Genome sequencing of Pelomonas sp. UHG3.</title>
        <authorList>
            <person name="So Y."/>
        </authorList>
    </citation>
    <scope>NUCLEOTIDE SEQUENCE</scope>
    <source>
        <strain evidence="1">UHG3</strain>
    </source>
</reference>
<keyword evidence="2" id="KW-1185">Reference proteome</keyword>
<evidence type="ECO:0000313" key="2">
    <source>
        <dbReference type="Proteomes" id="UP001076464"/>
    </source>
</evidence>
<accession>A0ACC6C7C7</accession>
<gene>
    <name evidence="1" type="ORF">NYO99_05000</name>
</gene>
<proteinExistence type="predicted"/>
<sequence length="271" mass="28167">MRRTERSRRQGGFTLIEAVTVITITGVVIAVVSVFILPATSAYFASSDRAKLGDHADTALRRMARDLALALPNSVRVAASGRTVELIPVSGGARYATESGDPLQFGTTPADSSFSIVGPALRLSRASQQLAWFNLGAGIADADAYTLANVRSATNPAGDATTVGLTGAALPNALLAPPYRVYAIESPVSYRCDTAAQTLTRHTGYGFNATQADPPTGGTSAVLAKDVSACSFSYTTGAAGARYALASLQITLTRNGESVSLYHAVHVDNLP</sequence>
<organism evidence="1 2">
    <name type="scientific">Roseateles hydrophilus</name>
    <dbReference type="NCBI Taxonomy" id="2975054"/>
    <lineage>
        <taxon>Bacteria</taxon>
        <taxon>Pseudomonadati</taxon>
        <taxon>Pseudomonadota</taxon>
        <taxon>Betaproteobacteria</taxon>
        <taxon>Burkholderiales</taxon>
        <taxon>Sphaerotilaceae</taxon>
        <taxon>Roseateles</taxon>
    </lineage>
</organism>
<name>A0ACC6C7C7_9BURK</name>
<evidence type="ECO:0000313" key="1">
    <source>
        <dbReference type="EMBL" id="MCY4744322.1"/>
    </source>
</evidence>
<dbReference type="Proteomes" id="UP001076464">
    <property type="component" value="Unassembled WGS sequence"/>
</dbReference>
<comment type="caution">
    <text evidence="1">The sequence shown here is derived from an EMBL/GenBank/DDBJ whole genome shotgun (WGS) entry which is preliminary data.</text>
</comment>